<dbReference type="eggNOG" id="COG4191">
    <property type="taxonomic scope" value="Bacteria"/>
</dbReference>
<keyword evidence="9" id="KW-0808">Transferase</keyword>
<feature type="domain" description="Histidine kinase" evidence="7">
    <location>
        <begin position="802"/>
        <end position="1032"/>
    </location>
</feature>
<dbReference type="HOGENOM" id="CLU_291645_0_0_0"/>
<dbReference type="PaxDb" id="880073-Calab_0860"/>
<dbReference type="InterPro" id="IPR036097">
    <property type="entry name" value="HisK_dim/P_sf"/>
</dbReference>
<dbReference type="Gene3D" id="3.30.565.10">
    <property type="entry name" value="Histidine kinase-like ATPase, C-terminal domain"/>
    <property type="match status" value="1"/>
</dbReference>
<feature type="transmembrane region" description="Helical" evidence="6">
    <location>
        <begin position="510"/>
        <end position="529"/>
    </location>
</feature>
<dbReference type="GO" id="GO:0000155">
    <property type="term" value="F:phosphorelay sensor kinase activity"/>
    <property type="evidence" value="ECO:0007669"/>
    <property type="project" value="InterPro"/>
</dbReference>
<keyword evidence="5" id="KW-0175">Coiled coil</keyword>
<dbReference type="Proteomes" id="UP000004671">
    <property type="component" value="Chromosome"/>
</dbReference>
<evidence type="ECO:0000256" key="5">
    <source>
        <dbReference type="SAM" id="Coils"/>
    </source>
</evidence>
<accession>H1XUJ8</accession>
<dbReference type="STRING" id="880073.Cabys_96"/>
<evidence type="ECO:0000313" key="10">
    <source>
        <dbReference type="Proteomes" id="UP000004671"/>
    </source>
</evidence>
<gene>
    <name evidence="8" type="ORF">Cabys_96</name>
    <name evidence="9" type="ORF">Calab_0860</name>
</gene>
<name>H1XUJ8_CALAY</name>
<dbReference type="Gene3D" id="1.10.287.130">
    <property type="match status" value="1"/>
</dbReference>
<dbReference type="PANTHER" id="PTHR43065">
    <property type="entry name" value="SENSOR HISTIDINE KINASE"/>
    <property type="match status" value="1"/>
</dbReference>
<dbReference type="Pfam" id="PF13517">
    <property type="entry name" value="FG-GAP_3"/>
    <property type="match status" value="3"/>
</dbReference>
<dbReference type="PANTHER" id="PTHR43065:SF50">
    <property type="entry name" value="HISTIDINE KINASE"/>
    <property type="match status" value="1"/>
</dbReference>
<dbReference type="PRINTS" id="PR00344">
    <property type="entry name" value="BCTRLSENSOR"/>
</dbReference>
<evidence type="ECO:0000256" key="4">
    <source>
        <dbReference type="ARBA" id="ARBA00022729"/>
    </source>
</evidence>
<dbReference type="SUPFAM" id="SSF55781">
    <property type="entry name" value="GAF domain-like"/>
    <property type="match status" value="1"/>
</dbReference>
<dbReference type="SUPFAM" id="SSF55874">
    <property type="entry name" value="ATPase domain of HSP90 chaperone/DNA topoisomerase II/histidine kinase"/>
    <property type="match status" value="1"/>
</dbReference>
<dbReference type="EMBL" id="CM001402">
    <property type="protein sequence ID" value="EHO40497.1"/>
    <property type="molecule type" value="Genomic_DNA"/>
</dbReference>
<dbReference type="SUPFAM" id="SSF47384">
    <property type="entry name" value="Homodimeric domain of signal transducing histidine kinase"/>
    <property type="match status" value="1"/>
</dbReference>
<keyword evidence="9" id="KW-0418">Kinase</keyword>
<evidence type="ECO:0000256" key="1">
    <source>
        <dbReference type="ARBA" id="ARBA00000085"/>
    </source>
</evidence>
<dbReference type="RefSeq" id="WP_006927494.1">
    <property type="nucleotide sequence ID" value="NZ_CM001402.1"/>
</dbReference>
<dbReference type="Gene3D" id="2.130.10.130">
    <property type="entry name" value="Integrin alpha, N-terminal"/>
    <property type="match status" value="1"/>
</dbReference>
<feature type="coiled-coil region" evidence="5">
    <location>
        <begin position="749"/>
        <end position="786"/>
    </location>
</feature>
<reference evidence="8 11" key="2">
    <citation type="submission" date="2016-11" db="EMBL/GenBank/DDBJ databases">
        <title>Genomic analysis of Caldithrix abyssi and proposal of a novel bacterial phylum Caldithrichaeota.</title>
        <authorList>
            <person name="Kublanov I."/>
            <person name="Sigalova O."/>
            <person name="Gavrilov S."/>
            <person name="Lebedinsky A."/>
            <person name="Ivanova N."/>
            <person name="Daum C."/>
            <person name="Reddy T."/>
            <person name="Klenk H.P."/>
            <person name="Goker M."/>
            <person name="Reva O."/>
            <person name="Miroshnichenko M."/>
            <person name="Kyprides N."/>
            <person name="Woyke T."/>
            <person name="Gelfand M."/>
        </authorList>
    </citation>
    <scope>NUCLEOTIDE SEQUENCE [LARGE SCALE GENOMIC DNA]</scope>
    <source>
        <strain evidence="8 11">LF13</strain>
    </source>
</reference>
<keyword evidence="6" id="KW-1133">Transmembrane helix</keyword>
<dbReference type="AlphaFoldDB" id="H1XUJ8"/>
<evidence type="ECO:0000256" key="3">
    <source>
        <dbReference type="ARBA" id="ARBA00022553"/>
    </source>
</evidence>
<dbReference type="Pfam" id="PF02518">
    <property type="entry name" value="HATPase_c"/>
    <property type="match status" value="1"/>
</dbReference>
<dbReference type="Pfam" id="PF07593">
    <property type="entry name" value="UnbV_ASPIC"/>
    <property type="match status" value="1"/>
</dbReference>
<dbReference type="InterPro" id="IPR029016">
    <property type="entry name" value="GAF-like_dom_sf"/>
</dbReference>
<dbReference type="KEGG" id="caby:Cabys_96"/>
<evidence type="ECO:0000313" key="8">
    <source>
        <dbReference type="EMBL" id="APF16847.1"/>
    </source>
</evidence>
<dbReference type="Gene3D" id="3.30.450.40">
    <property type="match status" value="1"/>
</dbReference>
<dbReference type="EC" id="2.7.13.3" evidence="2"/>
<proteinExistence type="predicted"/>
<evidence type="ECO:0000313" key="9">
    <source>
        <dbReference type="EMBL" id="EHO40497.1"/>
    </source>
</evidence>
<dbReference type="SUPFAM" id="SSF69318">
    <property type="entry name" value="Integrin alpha N-terminal domain"/>
    <property type="match status" value="1"/>
</dbReference>
<keyword evidence="3" id="KW-0597">Phosphoprotein</keyword>
<dbReference type="InterPro" id="IPR028994">
    <property type="entry name" value="Integrin_alpha_N"/>
</dbReference>
<dbReference type="InterPro" id="IPR036890">
    <property type="entry name" value="HATPase_C_sf"/>
</dbReference>
<dbReference type="InterPro" id="IPR013517">
    <property type="entry name" value="FG-GAP"/>
</dbReference>
<keyword evidence="6" id="KW-0472">Membrane</keyword>
<comment type="catalytic activity">
    <reaction evidence="1">
        <text>ATP + protein L-histidine = ADP + protein N-phospho-L-histidine.</text>
        <dbReference type="EC" id="2.7.13.3"/>
    </reaction>
</comment>
<dbReference type="EMBL" id="CP018099">
    <property type="protein sequence ID" value="APF16847.1"/>
    <property type="molecule type" value="Genomic_DNA"/>
</dbReference>
<dbReference type="InterPro" id="IPR003594">
    <property type="entry name" value="HATPase_dom"/>
</dbReference>
<dbReference type="PROSITE" id="PS50109">
    <property type="entry name" value="HIS_KIN"/>
    <property type="match status" value="1"/>
</dbReference>
<evidence type="ECO:0000313" key="11">
    <source>
        <dbReference type="Proteomes" id="UP000183868"/>
    </source>
</evidence>
<reference evidence="9 10" key="1">
    <citation type="submission" date="2011-09" db="EMBL/GenBank/DDBJ databases">
        <title>The permanent draft genome of Caldithrix abyssi DSM 13497.</title>
        <authorList>
            <consortium name="US DOE Joint Genome Institute (JGI-PGF)"/>
            <person name="Lucas S."/>
            <person name="Han J."/>
            <person name="Lapidus A."/>
            <person name="Bruce D."/>
            <person name="Goodwin L."/>
            <person name="Pitluck S."/>
            <person name="Peters L."/>
            <person name="Kyrpides N."/>
            <person name="Mavromatis K."/>
            <person name="Ivanova N."/>
            <person name="Mikhailova N."/>
            <person name="Chertkov O."/>
            <person name="Detter J.C."/>
            <person name="Tapia R."/>
            <person name="Han C."/>
            <person name="Land M."/>
            <person name="Hauser L."/>
            <person name="Markowitz V."/>
            <person name="Cheng J.-F."/>
            <person name="Hugenholtz P."/>
            <person name="Woyke T."/>
            <person name="Wu D."/>
            <person name="Spring S."/>
            <person name="Brambilla E."/>
            <person name="Klenk H.-P."/>
            <person name="Eisen J.A."/>
        </authorList>
    </citation>
    <scope>NUCLEOTIDE SEQUENCE [LARGE SCALE GENOMIC DNA]</scope>
    <source>
        <strain evidence="9 10">DSM 13497</strain>
    </source>
</reference>
<dbReference type="CDD" id="cd00082">
    <property type="entry name" value="HisKA"/>
    <property type="match status" value="1"/>
</dbReference>
<dbReference type="InterPro" id="IPR003661">
    <property type="entry name" value="HisK_dim/P_dom"/>
</dbReference>
<feature type="transmembrane region" description="Helical" evidence="6">
    <location>
        <begin position="566"/>
        <end position="586"/>
    </location>
</feature>
<dbReference type="InterPro" id="IPR011519">
    <property type="entry name" value="UnbV_ASPIC"/>
</dbReference>
<keyword evidence="6" id="KW-0812">Transmembrane</keyword>
<dbReference type="Proteomes" id="UP000183868">
    <property type="component" value="Chromosome"/>
</dbReference>
<dbReference type="InterPro" id="IPR004358">
    <property type="entry name" value="Sig_transdc_His_kin-like_C"/>
</dbReference>
<evidence type="ECO:0000259" key="7">
    <source>
        <dbReference type="PROSITE" id="PS50109"/>
    </source>
</evidence>
<feature type="transmembrane region" description="Helical" evidence="6">
    <location>
        <begin position="541"/>
        <end position="560"/>
    </location>
</feature>
<evidence type="ECO:0000256" key="6">
    <source>
        <dbReference type="SAM" id="Phobius"/>
    </source>
</evidence>
<organism evidence="9 10">
    <name type="scientific">Caldithrix abyssi DSM 13497</name>
    <dbReference type="NCBI Taxonomy" id="880073"/>
    <lineage>
        <taxon>Bacteria</taxon>
        <taxon>Pseudomonadati</taxon>
        <taxon>Calditrichota</taxon>
        <taxon>Calditrichia</taxon>
        <taxon>Calditrichales</taxon>
        <taxon>Calditrichaceae</taxon>
        <taxon>Caldithrix</taxon>
    </lineage>
</organism>
<dbReference type="InParanoid" id="H1XUJ8"/>
<evidence type="ECO:0000256" key="2">
    <source>
        <dbReference type="ARBA" id="ARBA00012438"/>
    </source>
</evidence>
<dbReference type="InterPro" id="IPR005467">
    <property type="entry name" value="His_kinase_dom"/>
</dbReference>
<keyword evidence="4" id="KW-0732">Signal</keyword>
<keyword evidence="10" id="KW-1185">Reference proteome</keyword>
<sequence precursor="true">MKRIFTLYLAFIFISVSFGFTPGNDSFRLLQANLITGIIPDIDDAYGVAFLDINQDRYPDIYITCFRNLNRLLINNGGIIPFIDRTIYSGLGGDLMQKGQTNLELAASVADYDNDGLPDLFLAGWGKTFRLFKNLGNVRFKDVTPLLNLHGVVDANQGIWFDANNDGFLDLYITDEHHANRLLLNKKDGTFREQIWSEEFLDSATSQGALAADFDADGDVDLYVCNWFQGDYLLLNDGTGLFHRWQLNLPTLQKAYNSNSAVAADLDNDGDLDILVATRDGLVFYYENQSAGDGLLFSADTLKPFYRIGRQVYGMVSEDFNNDGWLDIFFTVNGPNRLYLNQGGGRFGESYDTDRRDNISTGASAADFDRDGDLDLLVGNKKGFSQIYLNPLNNKKYVLLKLIGVKSNRDAIGARVYLTGHRGEDTVSLGMRMVTWQAGYFSSRAPLVHVGSGDFPSLSATVIFPSGRQVEVERLIPGRQYTIYEYQQPVAGVLILLQRSIFYLKQKQTWYVLALTFLLILILIVYIRLSLGRYHFSTGALAFQFALWFTVAIVIFVSLYRSPVYLPLLAINGFSLLSLAFTILYAEKQRSLRLKRQQFRNALQTLSQSMLQIHDEKTLFQRLIAVLRSNQAVARVFIFRRQDNDRYLVYPLNRAIKMEARFPSAPKILKRPFEFRVDDSTYHLNVLAPIASGKQLLATIGLNMQAPHHPINREDLQLIFQIANQTAITLENIYYIEHTARLTRQVTEARLKEKYLKQLEETNRQLDEKNRELTRLFKELQAKESQLIHSEKMAALGQLVAGITHEINNPVSFIYANSRALETLLKQLKELWGQLPSTVRSSYAEKFEDIISDIWGIITDNLNGSRAIKELVLQLKNFSRLDQAEWKESSVVEGLETAIRLVRHQLTNRIEVVKNFKANPRIYCNPAQLNQVFVNLLINAIQAIEDKGTITIETRESDGFLEIVITDTGRGIPQEVLPKIFDPFFTTKDVNQGTGLGLSISYSIVQKHHGTIIVKSSPGKGAAFTIRLPLTNKSQNLEVKHDAQQH</sequence>
<protein>
    <recommendedName>
        <fullName evidence="2">histidine kinase</fullName>
        <ecNumber evidence="2">2.7.13.3</ecNumber>
    </recommendedName>
</protein>
<dbReference type="SMART" id="SM00387">
    <property type="entry name" value="HATPase_c"/>
    <property type="match status" value="1"/>
</dbReference>